<evidence type="ECO:0000313" key="2">
    <source>
        <dbReference type="EMBL" id="CAK9028588.1"/>
    </source>
</evidence>
<evidence type="ECO:0000313" key="3">
    <source>
        <dbReference type="Proteomes" id="UP001642464"/>
    </source>
</evidence>
<evidence type="ECO:0008006" key="4">
    <source>
        <dbReference type="Google" id="ProtNLM"/>
    </source>
</evidence>
<proteinExistence type="predicted"/>
<sequence length="457" mass="50968">MSLTADEQKMLEGVWPLDLLEDPIRQPRVVTTAAEFLREVLVCEHLGDFIVLPNGIELLGLSEEEVMPEDLLKVLENSKSVKELLQQFQADEKLLSKYKAGVEYIDKNGEQRMALPKERQNLRGRIKEVLRLVDSGEVDSESLYVAEMRLLNAVRHPLDDELVKTVCKRDVKDVIGPLASWTFYWDRHDEGVFIGNRGSGKGVHVDQVLWSNVGKNWRGHKLVAAWPKGAVSNQICKSFDDQLFSPPLSGAKLQALRQAAKIVLLRPGDAYFFSGGTAHTALCVDGMGLSSYESIVTLHPLHSGLCMQTCDTSSPCWLEGAMPDDEFEDILEEAAEQLDAAAQQLLEGGPGVNLKQAKSLDPPMLWKDIRFQVTSNKAAMRLLQEHFAATVAQCLARSHFIRENVTSTVKRALRHLTHGRGLVQSPERSRINDSSCRAPDRAARKRSRSPLRSTTSI</sequence>
<evidence type="ECO:0000256" key="1">
    <source>
        <dbReference type="SAM" id="MobiDB-lite"/>
    </source>
</evidence>
<reference evidence="2 3" key="1">
    <citation type="submission" date="2024-02" db="EMBL/GenBank/DDBJ databases">
        <authorList>
            <person name="Chen Y."/>
            <person name="Shah S."/>
            <person name="Dougan E. K."/>
            <person name="Thang M."/>
            <person name="Chan C."/>
        </authorList>
    </citation>
    <scope>NUCLEOTIDE SEQUENCE [LARGE SCALE GENOMIC DNA]</scope>
</reference>
<organism evidence="2 3">
    <name type="scientific">Durusdinium trenchii</name>
    <dbReference type="NCBI Taxonomy" id="1381693"/>
    <lineage>
        <taxon>Eukaryota</taxon>
        <taxon>Sar</taxon>
        <taxon>Alveolata</taxon>
        <taxon>Dinophyceae</taxon>
        <taxon>Suessiales</taxon>
        <taxon>Symbiodiniaceae</taxon>
        <taxon>Durusdinium</taxon>
    </lineage>
</organism>
<keyword evidence="3" id="KW-1185">Reference proteome</keyword>
<gene>
    <name evidence="2" type="ORF">SCF082_LOCUS18427</name>
</gene>
<accession>A0ABP0KNY0</accession>
<protein>
    <recommendedName>
        <fullName evidence="4">Bifunctional lysine-specific demethylase and histidyl-hydroxylase</fullName>
    </recommendedName>
</protein>
<feature type="region of interest" description="Disordered" evidence="1">
    <location>
        <begin position="423"/>
        <end position="457"/>
    </location>
</feature>
<dbReference type="SUPFAM" id="SSF51197">
    <property type="entry name" value="Clavaminate synthase-like"/>
    <property type="match status" value="1"/>
</dbReference>
<dbReference type="EMBL" id="CAXAMM010012325">
    <property type="protein sequence ID" value="CAK9028588.1"/>
    <property type="molecule type" value="Genomic_DNA"/>
</dbReference>
<dbReference type="Proteomes" id="UP001642464">
    <property type="component" value="Unassembled WGS sequence"/>
</dbReference>
<name>A0ABP0KNY0_9DINO</name>
<comment type="caution">
    <text evidence="2">The sequence shown here is derived from an EMBL/GenBank/DDBJ whole genome shotgun (WGS) entry which is preliminary data.</text>
</comment>